<proteinExistence type="predicted"/>
<dbReference type="Gene3D" id="3.20.20.70">
    <property type="entry name" value="Aldolase class I"/>
    <property type="match status" value="1"/>
</dbReference>
<evidence type="ECO:0000256" key="3">
    <source>
        <dbReference type="ARBA" id="ARBA00022723"/>
    </source>
</evidence>
<gene>
    <name evidence="7" type="ORF">DXA39_03265</name>
</gene>
<dbReference type="SFLD" id="SFLDG01095">
    <property type="entry name" value="Uncharacterised_Radical_SAM_Su"/>
    <property type="match status" value="1"/>
</dbReference>
<dbReference type="SFLD" id="SFLDG01082">
    <property type="entry name" value="B12-binding_domain_containing"/>
    <property type="match status" value="1"/>
</dbReference>
<dbReference type="SUPFAM" id="SSF102114">
    <property type="entry name" value="Radical SAM enzymes"/>
    <property type="match status" value="1"/>
</dbReference>
<dbReference type="InterPro" id="IPR007197">
    <property type="entry name" value="rSAM"/>
</dbReference>
<dbReference type="CDD" id="cd01335">
    <property type="entry name" value="Radical_SAM"/>
    <property type="match status" value="1"/>
</dbReference>
<dbReference type="OrthoDB" id="9777636at2"/>
<evidence type="ECO:0000256" key="2">
    <source>
        <dbReference type="ARBA" id="ARBA00022691"/>
    </source>
</evidence>
<name>A0A3E2TJR1_9FIRM</name>
<keyword evidence="3" id="KW-0479">Metal-binding</keyword>
<dbReference type="PANTHER" id="PTHR43409:SF4">
    <property type="entry name" value="RADICAL SAM SUPERFAMILY PROTEIN"/>
    <property type="match status" value="1"/>
</dbReference>
<reference evidence="7 8" key="1">
    <citation type="submission" date="2018-08" db="EMBL/GenBank/DDBJ databases">
        <title>A genome reference for cultivated species of the human gut microbiota.</title>
        <authorList>
            <person name="Zou Y."/>
            <person name="Xue W."/>
            <person name="Luo G."/>
        </authorList>
    </citation>
    <scope>NUCLEOTIDE SEQUENCE [LARGE SCALE GENOMIC DNA]</scope>
    <source>
        <strain evidence="7 8">OF01-3</strain>
    </source>
</reference>
<dbReference type="InterPro" id="IPR013785">
    <property type="entry name" value="Aldolase_TIM"/>
</dbReference>
<dbReference type="InterPro" id="IPR051198">
    <property type="entry name" value="BchE-like"/>
</dbReference>
<evidence type="ECO:0000256" key="4">
    <source>
        <dbReference type="ARBA" id="ARBA00023004"/>
    </source>
</evidence>
<keyword evidence="5" id="KW-0411">Iron-sulfur</keyword>
<dbReference type="RefSeq" id="WP_117520950.1">
    <property type="nucleotide sequence ID" value="NZ_QVEU01000002.1"/>
</dbReference>
<dbReference type="PROSITE" id="PS51918">
    <property type="entry name" value="RADICAL_SAM"/>
    <property type="match status" value="1"/>
</dbReference>
<dbReference type="Proteomes" id="UP000261011">
    <property type="component" value="Unassembled WGS sequence"/>
</dbReference>
<evidence type="ECO:0000313" key="7">
    <source>
        <dbReference type="EMBL" id="RGB77251.1"/>
    </source>
</evidence>
<comment type="cofactor">
    <cofactor evidence="1">
        <name>[4Fe-4S] cluster</name>
        <dbReference type="ChEBI" id="CHEBI:49883"/>
    </cofactor>
</comment>
<dbReference type="GO" id="GO:0046872">
    <property type="term" value="F:metal ion binding"/>
    <property type="evidence" value="ECO:0007669"/>
    <property type="project" value="UniProtKB-KW"/>
</dbReference>
<dbReference type="EMBL" id="QVEU01000002">
    <property type="protein sequence ID" value="RGB77251.1"/>
    <property type="molecule type" value="Genomic_DNA"/>
</dbReference>
<keyword evidence="4" id="KW-0408">Iron</keyword>
<dbReference type="SFLD" id="SFLDS00029">
    <property type="entry name" value="Radical_SAM"/>
    <property type="match status" value="1"/>
</dbReference>
<dbReference type="PANTHER" id="PTHR43409">
    <property type="entry name" value="ANAEROBIC MAGNESIUM-PROTOPORPHYRIN IX MONOMETHYL ESTER CYCLASE-RELATED"/>
    <property type="match status" value="1"/>
</dbReference>
<dbReference type="GO" id="GO:0003824">
    <property type="term" value="F:catalytic activity"/>
    <property type="evidence" value="ECO:0007669"/>
    <property type="project" value="InterPro"/>
</dbReference>
<dbReference type="SMART" id="SM00729">
    <property type="entry name" value="Elp3"/>
    <property type="match status" value="1"/>
</dbReference>
<evidence type="ECO:0000256" key="1">
    <source>
        <dbReference type="ARBA" id="ARBA00001966"/>
    </source>
</evidence>
<accession>A0A3E2TJR1</accession>
<evidence type="ECO:0000259" key="6">
    <source>
        <dbReference type="PROSITE" id="PS51918"/>
    </source>
</evidence>
<keyword evidence="8" id="KW-1185">Reference proteome</keyword>
<feature type="domain" description="Radical SAM core" evidence="6">
    <location>
        <begin position="11"/>
        <end position="243"/>
    </location>
</feature>
<keyword evidence="2" id="KW-0949">S-adenosyl-L-methionine</keyword>
<dbReference type="InterPro" id="IPR006638">
    <property type="entry name" value="Elp3/MiaA/NifB-like_rSAM"/>
</dbReference>
<dbReference type="Pfam" id="PF04055">
    <property type="entry name" value="Radical_SAM"/>
    <property type="match status" value="1"/>
</dbReference>
<dbReference type="InterPro" id="IPR058240">
    <property type="entry name" value="rSAM_sf"/>
</dbReference>
<evidence type="ECO:0000256" key="5">
    <source>
        <dbReference type="ARBA" id="ARBA00023014"/>
    </source>
</evidence>
<dbReference type="AlphaFoldDB" id="A0A3E2TJR1"/>
<evidence type="ECO:0000313" key="8">
    <source>
        <dbReference type="Proteomes" id="UP000261011"/>
    </source>
</evidence>
<organism evidence="7 8">
    <name type="scientific">Anaerococcus nagyae</name>
    <dbReference type="NCBI Taxonomy" id="1755241"/>
    <lineage>
        <taxon>Bacteria</taxon>
        <taxon>Bacillati</taxon>
        <taxon>Bacillota</taxon>
        <taxon>Tissierellia</taxon>
        <taxon>Tissierellales</taxon>
        <taxon>Peptoniphilaceae</taxon>
        <taxon>Anaerococcus</taxon>
    </lineage>
</organism>
<dbReference type="GO" id="GO:0051536">
    <property type="term" value="F:iron-sulfur cluster binding"/>
    <property type="evidence" value="ECO:0007669"/>
    <property type="project" value="UniProtKB-KW"/>
</dbReference>
<comment type="caution">
    <text evidence="7">The sequence shown here is derived from an EMBL/GenBank/DDBJ whole genome shotgun (WGS) entry which is preliminary data.</text>
</comment>
<sequence length="296" mass="34143">MHYTGQVYRPPLEAYTPLLEVTYGCSHNKCAFCTMYKQTKYGISPLEDVKSDIIELSNSFQRKLKPFERIYLLNGDPFTLPTERLLKIAELIKEYIPECKTITAYCSFYNLENKTLDDMKKLKEAGYNELWFGVETGYQKALDYINKGTNLDGYYRGLDKMKVAGIEYHAIVMQGIAGSGNSLINAKETAKVLNYYPPKGVYIMSTAVNEGSPLYYMRERGEFIETTNRENLEEQIYLLENLEMPNETLYSSAHMVNMVSVSGHMDKKQKMIEKLKYALETIDPEILDMTNQREAR</sequence>
<protein>
    <submittedName>
        <fullName evidence="7">Radical SAM protein</fullName>
    </submittedName>
</protein>